<sequence length="580" mass="63988">MPQVDALFDTRHSRPYSYYTLALASIYGDDPNVFFVGHSLGAHTAISMAALNQQSKSLNSCGLALLSLAGFREHKAFMPRASCCAMSLLRLRVPFAFEAVSAFMKTIYFMASFVRVALTSFSEMHKQAKQVSDVPTFMAWSQVIEEDIFLQVNSQFAHGGPRFAFSRGGHNVQKMHAAFVARELVHWIAEILAGDAPKTFAHVRMLSAAPKTIKVDDGRCTLEYIDQGQRPTSPDAATIVLIHGSAGSYKDFRHMMPHFPPLHQLLTKYKRPSRPNLPIPQQIHLESQRCSVEFIDTGKPRTHTMEGHLPLTMVPIHGAPGSYMDFQYMIKEVADHARVVGLTLSGNGNRAIEDRDELLRCTTPEVSSQAVMEAIDQICYANVFLVGHSFRAHTVLNVAASNRKSPASNARGICLLAPTGLTRHVIAHPCITTSWTALLQTRLPLLHNIGPDVARRFFIDVLGPPKRYPRTAGIVRAATTDFAAVRQHSEHVQGIPNSMAWADDDDLISSDVFAELSDSLACSSRRARLGKGGRSIQKAHAASLAQQLTKWVHSVAARSPQTRRVESTDNTVRALYESSA</sequence>
<protein>
    <recommendedName>
        <fullName evidence="3">AB hydrolase-1 domain-containing protein</fullName>
    </recommendedName>
</protein>
<dbReference type="Pfam" id="PF06342">
    <property type="entry name" value="DUF1057"/>
    <property type="match status" value="1"/>
</dbReference>
<dbReference type="Proteomes" id="UP001146120">
    <property type="component" value="Unassembled WGS sequence"/>
</dbReference>
<evidence type="ECO:0000313" key="1">
    <source>
        <dbReference type="EMBL" id="DBA00338.1"/>
    </source>
</evidence>
<dbReference type="PANTHER" id="PTHR47533:SF4">
    <property type="entry name" value="AB HYDROLASE-1 DOMAIN-CONTAINING PROTEIN"/>
    <property type="match status" value="1"/>
</dbReference>
<reference evidence="1" key="2">
    <citation type="journal article" date="2023" name="Microbiol Resour">
        <title>Decontamination and Annotation of the Draft Genome Sequence of the Oomycete Lagenidium giganteum ARSEF 373.</title>
        <authorList>
            <person name="Morgan W.R."/>
            <person name="Tartar A."/>
        </authorList>
    </citation>
    <scope>NUCLEOTIDE SEQUENCE</scope>
    <source>
        <strain evidence="1">ARSEF 373</strain>
    </source>
</reference>
<dbReference type="SUPFAM" id="SSF53474">
    <property type="entry name" value="alpha/beta-Hydrolases"/>
    <property type="match status" value="3"/>
</dbReference>
<dbReference type="InterPro" id="IPR010463">
    <property type="entry name" value="DUF1057"/>
</dbReference>
<dbReference type="InterPro" id="IPR029058">
    <property type="entry name" value="AB_hydrolase_fold"/>
</dbReference>
<accession>A0AAV2Z078</accession>
<keyword evidence="2" id="KW-1185">Reference proteome</keyword>
<comment type="caution">
    <text evidence="1">The sequence shown here is derived from an EMBL/GenBank/DDBJ whole genome shotgun (WGS) entry which is preliminary data.</text>
</comment>
<proteinExistence type="predicted"/>
<gene>
    <name evidence="1" type="ORF">N0F65_001533</name>
</gene>
<evidence type="ECO:0000313" key="2">
    <source>
        <dbReference type="Proteomes" id="UP001146120"/>
    </source>
</evidence>
<reference evidence="1" key="1">
    <citation type="submission" date="2022-11" db="EMBL/GenBank/DDBJ databases">
        <authorList>
            <person name="Morgan W.R."/>
            <person name="Tartar A."/>
        </authorList>
    </citation>
    <scope>NUCLEOTIDE SEQUENCE</scope>
    <source>
        <strain evidence="1">ARSEF 373</strain>
    </source>
</reference>
<name>A0AAV2Z078_9STRA</name>
<dbReference type="PANTHER" id="PTHR47533">
    <property type="entry name" value="PROTEIN CBG21859"/>
    <property type="match status" value="1"/>
</dbReference>
<organism evidence="1 2">
    <name type="scientific">Lagenidium giganteum</name>
    <dbReference type="NCBI Taxonomy" id="4803"/>
    <lineage>
        <taxon>Eukaryota</taxon>
        <taxon>Sar</taxon>
        <taxon>Stramenopiles</taxon>
        <taxon>Oomycota</taxon>
        <taxon>Peronosporomycetes</taxon>
        <taxon>Pythiales</taxon>
        <taxon>Pythiaceae</taxon>
    </lineage>
</organism>
<dbReference type="Gene3D" id="3.40.50.1820">
    <property type="entry name" value="alpha/beta hydrolase"/>
    <property type="match status" value="3"/>
</dbReference>
<dbReference type="AlphaFoldDB" id="A0AAV2Z078"/>
<dbReference type="EMBL" id="DAKRPA010000066">
    <property type="protein sequence ID" value="DBA00338.1"/>
    <property type="molecule type" value="Genomic_DNA"/>
</dbReference>
<evidence type="ECO:0008006" key="3">
    <source>
        <dbReference type="Google" id="ProtNLM"/>
    </source>
</evidence>